<dbReference type="PANTHER" id="PTHR23196:SF1">
    <property type="entry name" value="PAX-INTERACTING PROTEIN 1"/>
    <property type="match status" value="1"/>
</dbReference>
<dbReference type="CDD" id="cd17744">
    <property type="entry name" value="BRCT_MDC1_rpt1"/>
    <property type="match status" value="1"/>
</dbReference>
<feature type="domain" description="BRCT" evidence="7">
    <location>
        <begin position="880"/>
        <end position="941"/>
    </location>
</feature>
<accession>A0A182FFP4</accession>
<evidence type="ECO:0000256" key="5">
    <source>
        <dbReference type="ARBA" id="ARBA00030146"/>
    </source>
</evidence>
<keyword evidence="2" id="KW-0227">DNA damage</keyword>
<proteinExistence type="predicted"/>
<dbReference type="AlphaFoldDB" id="A0A182FFP4"/>
<feature type="compositionally biased region" description="Polar residues" evidence="6">
    <location>
        <begin position="359"/>
        <end position="372"/>
    </location>
</feature>
<evidence type="ECO:0000313" key="9">
    <source>
        <dbReference type="Proteomes" id="UP000069272"/>
    </source>
</evidence>
<feature type="compositionally biased region" description="Acidic residues" evidence="6">
    <location>
        <begin position="437"/>
        <end position="448"/>
    </location>
</feature>
<feature type="compositionally biased region" description="Basic and acidic residues" evidence="6">
    <location>
        <begin position="786"/>
        <end position="796"/>
    </location>
</feature>
<evidence type="ECO:0000313" key="8">
    <source>
        <dbReference type="EnsemblMetazoa" id="AALB005336-PA"/>
    </source>
</evidence>
<dbReference type="Gene3D" id="3.40.50.10190">
    <property type="entry name" value="BRCT domain"/>
    <property type="match status" value="2"/>
</dbReference>
<comment type="subcellular location">
    <subcellularLocation>
        <location evidence="1">Nucleus</location>
    </subcellularLocation>
</comment>
<protein>
    <recommendedName>
        <fullName evidence="4">PAX-interacting protein 1</fullName>
    </recommendedName>
    <alternativeName>
        <fullName evidence="5">PAX transactivation activation domain-interacting protein</fullName>
    </alternativeName>
</protein>
<dbReference type="Pfam" id="PF16770">
    <property type="entry name" value="RTT107_BRCT_5"/>
    <property type="match status" value="1"/>
</dbReference>
<evidence type="ECO:0000256" key="6">
    <source>
        <dbReference type="SAM" id="MobiDB-lite"/>
    </source>
</evidence>
<dbReference type="InterPro" id="IPR036420">
    <property type="entry name" value="BRCT_dom_sf"/>
</dbReference>
<dbReference type="PANTHER" id="PTHR23196">
    <property type="entry name" value="PAX TRANSCRIPTION ACTIVATION DOMAIN INTERACTING PROTEIN"/>
    <property type="match status" value="1"/>
</dbReference>
<evidence type="ECO:0000259" key="7">
    <source>
        <dbReference type="Pfam" id="PF16770"/>
    </source>
</evidence>
<feature type="compositionally biased region" description="Basic and acidic residues" evidence="6">
    <location>
        <begin position="336"/>
        <end position="357"/>
    </location>
</feature>
<dbReference type="GO" id="GO:0006974">
    <property type="term" value="P:DNA damage response"/>
    <property type="evidence" value="ECO:0007669"/>
    <property type="project" value="UniProtKB-KW"/>
</dbReference>
<feature type="compositionally biased region" description="Basic and acidic residues" evidence="6">
    <location>
        <begin position="295"/>
        <end position="308"/>
    </location>
</feature>
<reference evidence="8 9" key="1">
    <citation type="journal article" date="2017" name="G3 (Bethesda)">
        <title>The Physical Genome Mapping of Anopheles albimanus Corrected Scaffold Misassemblies and Identified Interarm Rearrangements in Genus Anopheles.</title>
        <authorList>
            <person name="Artemov G.N."/>
            <person name="Peery A.N."/>
            <person name="Jiang X."/>
            <person name="Tu Z."/>
            <person name="Stegniy V.N."/>
            <person name="Sharakhova M.V."/>
            <person name="Sharakhov I.V."/>
        </authorList>
    </citation>
    <scope>NUCLEOTIDE SEQUENCE [LARGE SCALE GENOMIC DNA]</scope>
    <source>
        <strain evidence="8 9">ALBI9_A</strain>
    </source>
</reference>
<dbReference type="InterPro" id="IPR051579">
    <property type="entry name" value="DDR_Transcriptional_Reg"/>
</dbReference>
<dbReference type="STRING" id="7167.A0A182FFP4"/>
<evidence type="ECO:0000256" key="4">
    <source>
        <dbReference type="ARBA" id="ARBA00023858"/>
    </source>
</evidence>
<sequence length="1062" mass="117128">MDLCSKTGVIVDQRTLDPLVWTAFDEHNRLVFGSVVVTIEVNRSNTSSGQQNLFLDEDSTDFIDCSIDESSIATTRKAATTTLQNVSQRPFAAIHSSAPVHTVVQSSRDAKDRRSSVFVAATQQLDTSACSTVANETLTRSKEGSVAKPPEGNETNQVQLDDDGSFDGFYIPETQLPEDEVEHPPPQNVPSDSAVAVKASGNAISLSNRTKDEEEEEEEYIQLTALNEDNNSDDGLFNNMYVAASQNLLDAEMDTIYQREAAKDVACKRVGSILPDRSVDSISFIEHRHNNTTEDMSRIEWNESRVTENPDQSSLKSTAAKPLPAVQLGVLANSGQDDRSVTPELNFDKPSEGKDPGRSGSTTPDLQFTSIPQPVDAGVDIATKESEKNSRETPIIDFDEVDQEALEIPRNQEQPLPQQSKSPDLIGAYELETQALEVDDAVLPSDEDATVRQSQIFVQPNDREQQKSLEISPSSNKENQTGDDRTSSRSEGDDTDVDDIYLASTIPIGELISSKSDSKGKKVNQKPVGKGKQAESLFQLPSKVENTPKAPKRKPSVLDEFLTPEHPLFALPKPDNILSTTNVIAEKAMRNRLPSKAKLQYPFGDGSSSEDESNDKGIFKKTNRSKEFERELEKAKEESLRIKQIQKEAGAKSGSIKPSRSNRIDDKKPVMESSAAGDRGSKSSSRSKSTKEKKTTGRKERSVSKEKETKPTRTRLKTTSVARPVYKEESSSDDDFGDDKRNVPVRSGRGMDREKPEVVVDKSIEYVGSNATTESLPKTRGRKRKDVSTDKEKDVQSEEGLAKAPTRVSKRQKASNPRYKDDSEPTWPSRVRSKVDSSVQNGKSSANLFGDMLSGYNSSNSGSASDGSKRSTRAAGNRTMIMFTRINDKLYKDSILRAGCKIVDIPEMATILVTDRVARTCKFLCAVARGIPIVGQSYLDALKTVGNGSDVVAAVDPWQHILLDRESEKRYKFDLRKTLLKAQNAKLLSVMLSSAGAIALKNPGSSRAPKDCHKTFVISCPADATSWEKYREKYPTIEIVSTEWLMCSLMQYSISFKNHRLV</sequence>
<feature type="compositionally biased region" description="Basic and acidic residues" evidence="6">
    <location>
        <begin position="382"/>
        <end position="391"/>
    </location>
</feature>
<feature type="compositionally biased region" description="Basic and acidic residues" evidence="6">
    <location>
        <begin position="614"/>
        <end position="650"/>
    </location>
</feature>
<dbReference type="Proteomes" id="UP000069272">
    <property type="component" value="Chromosome 3L"/>
</dbReference>
<feature type="compositionally biased region" description="Basic and acidic residues" evidence="6">
    <location>
        <begin position="480"/>
        <end position="492"/>
    </location>
</feature>
<keyword evidence="9" id="KW-1185">Reference proteome</keyword>
<feature type="compositionally biased region" description="Basic and acidic residues" evidence="6">
    <location>
        <begin position="749"/>
        <end position="764"/>
    </location>
</feature>
<evidence type="ECO:0000256" key="1">
    <source>
        <dbReference type="ARBA" id="ARBA00004123"/>
    </source>
</evidence>
<dbReference type="SUPFAM" id="SSF52113">
    <property type="entry name" value="BRCT domain"/>
    <property type="match status" value="1"/>
</dbReference>
<feature type="compositionally biased region" description="Basic and acidic residues" evidence="6">
    <location>
        <begin position="689"/>
        <end position="711"/>
    </location>
</feature>
<evidence type="ECO:0000256" key="2">
    <source>
        <dbReference type="ARBA" id="ARBA00022763"/>
    </source>
</evidence>
<feature type="compositionally biased region" description="Polar residues" evidence="6">
    <location>
        <begin position="411"/>
        <end position="422"/>
    </location>
</feature>
<feature type="region of interest" description="Disordered" evidence="6">
    <location>
        <begin position="295"/>
        <end position="555"/>
    </location>
</feature>
<dbReference type="VEuPathDB" id="VectorBase:AALB005336"/>
<feature type="compositionally biased region" description="Polar residues" evidence="6">
    <location>
        <begin position="468"/>
        <end position="479"/>
    </location>
</feature>
<reference evidence="8" key="2">
    <citation type="submission" date="2022-08" db="UniProtKB">
        <authorList>
            <consortium name="EnsemblMetazoa"/>
        </authorList>
    </citation>
    <scope>IDENTIFICATION</scope>
    <source>
        <strain evidence="8">STECLA/ALBI9_A</strain>
    </source>
</reference>
<evidence type="ECO:0000256" key="3">
    <source>
        <dbReference type="ARBA" id="ARBA00023242"/>
    </source>
</evidence>
<feature type="region of interest" description="Disordered" evidence="6">
    <location>
        <begin position="588"/>
        <end position="842"/>
    </location>
</feature>
<keyword evidence="3" id="KW-0539">Nucleus</keyword>
<dbReference type="InterPro" id="IPR001357">
    <property type="entry name" value="BRCT_dom"/>
</dbReference>
<dbReference type="GO" id="GO:0044666">
    <property type="term" value="C:MLL3/4 complex"/>
    <property type="evidence" value="ECO:0007669"/>
    <property type="project" value="TreeGrafter"/>
</dbReference>
<feature type="region of interest" description="Disordered" evidence="6">
    <location>
        <begin position="139"/>
        <end position="161"/>
    </location>
</feature>
<organism evidence="8 9">
    <name type="scientific">Anopheles albimanus</name>
    <name type="common">New world malaria mosquito</name>
    <dbReference type="NCBI Taxonomy" id="7167"/>
    <lineage>
        <taxon>Eukaryota</taxon>
        <taxon>Metazoa</taxon>
        <taxon>Ecdysozoa</taxon>
        <taxon>Arthropoda</taxon>
        <taxon>Hexapoda</taxon>
        <taxon>Insecta</taxon>
        <taxon>Pterygota</taxon>
        <taxon>Neoptera</taxon>
        <taxon>Endopterygota</taxon>
        <taxon>Diptera</taxon>
        <taxon>Nematocera</taxon>
        <taxon>Culicoidea</taxon>
        <taxon>Culicidae</taxon>
        <taxon>Anophelinae</taxon>
        <taxon>Anopheles</taxon>
    </lineage>
</organism>
<name>A0A182FFP4_ANOAL</name>
<dbReference type="EnsemblMetazoa" id="AALB005336-RA">
    <property type="protein sequence ID" value="AALB005336-PA"/>
    <property type="gene ID" value="AALB005336"/>
</dbReference>